<keyword evidence="2" id="KW-0479">Metal-binding</keyword>
<dbReference type="Gene3D" id="3.60.21.10">
    <property type="match status" value="1"/>
</dbReference>
<reference evidence="4 5" key="1">
    <citation type="submission" date="2018-06" db="EMBL/GenBank/DDBJ databases">
        <authorList>
            <consortium name="Pathogen Informatics"/>
            <person name="Doyle S."/>
        </authorList>
    </citation>
    <scope>NUCLEOTIDE SEQUENCE [LARGE SCALE GENOMIC DNA]</scope>
    <source>
        <strain evidence="4 5">NCTC12112</strain>
    </source>
</reference>
<dbReference type="NCBIfam" id="NF006988">
    <property type="entry name" value="PRK09453.1"/>
    <property type="match status" value="1"/>
</dbReference>
<dbReference type="SUPFAM" id="SSF56300">
    <property type="entry name" value="Metallo-dependent phosphatases"/>
    <property type="match status" value="1"/>
</dbReference>
<dbReference type="Pfam" id="PF12850">
    <property type="entry name" value="Metallophos_2"/>
    <property type="match status" value="1"/>
</dbReference>
<dbReference type="Proteomes" id="UP000249008">
    <property type="component" value="Chromosome 1"/>
</dbReference>
<dbReference type="AlphaFoldDB" id="A0AAX2J7N8"/>
<dbReference type="RefSeq" id="WP_005978301.1">
    <property type="nucleotide sequence ID" value="NZ_CABKNW010000003.1"/>
</dbReference>
<comment type="cofactor">
    <cofactor evidence="2">
        <name>a divalent metal cation</name>
        <dbReference type="ChEBI" id="CHEBI:60240"/>
    </cofactor>
</comment>
<protein>
    <recommendedName>
        <fullName evidence="2">Phosphoesterase</fullName>
        <ecNumber evidence="2">3.1.4.-</ecNumber>
    </recommendedName>
</protein>
<evidence type="ECO:0000313" key="5">
    <source>
        <dbReference type="Proteomes" id="UP000249008"/>
    </source>
</evidence>
<dbReference type="InterPro" id="IPR041802">
    <property type="entry name" value="MPP_YfcE"/>
</dbReference>
<dbReference type="GO" id="GO:0046872">
    <property type="term" value="F:metal ion binding"/>
    <property type="evidence" value="ECO:0007669"/>
    <property type="project" value="UniProtKB-KW"/>
</dbReference>
<dbReference type="GeneID" id="78455121"/>
<dbReference type="EC" id="3.1.4.-" evidence="2"/>
<name>A0AAX2J7N8_9FUSO</name>
<keyword evidence="4" id="KW-0378">Hydrolase</keyword>
<proteinExistence type="inferred from homology"/>
<organism evidence="4 5">
    <name type="scientific">Fusobacterium ulcerans</name>
    <dbReference type="NCBI Taxonomy" id="861"/>
    <lineage>
        <taxon>Bacteria</taxon>
        <taxon>Fusobacteriati</taxon>
        <taxon>Fusobacteriota</taxon>
        <taxon>Fusobacteriia</taxon>
        <taxon>Fusobacteriales</taxon>
        <taxon>Fusobacteriaceae</taxon>
        <taxon>Fusobacterium</taxon>
    </lineage>
</organism>
<dbReference type="CDD" id="cd00841">
    <property type="entry name" value="MPP_YfcE"/>
    <property type="match status" value="1"/>
</dbReference>
<dbReference type="KEGG" id="ful:C4N20_09885"/>
<dbReference type="InterPro" id="IPR024654">
    <property type="entry name" value="Calcineurin-like_PHP_lpxH"/>
</dbReference>
<sequence length="180" mass="21176">MKLFVISDIHGSLYYLKKVMEIFEKEKYDKILILGDELYHGPRNPLPRDYSPKEVIEILNKYKDKILAVRGNCDSEVDQMVLNYPIMSDYNILFWNNRKIIMTHGHIFNKDNPPSMEDGDILLYGHFHIPMAEKINGKIFLNPGSISLPKENSENTYGIFQDDYFIIKNLEEKIIKKFKI</sequence>
<dbReference type="PANTHER" id="PTHR11124">
    <property type="entry name" value="VACUOLAR SORTING PROTEIN VPS29"/>
    <property type="match status" value="1"/>
</dbReference>
<evidence type="ECO:0000313" key="4">
    <source>
        <dbReference type="EMBL" id="SQJ00176.1"/>
    </source>
</evidence>
<dbReference type="GO" id="GO:0016787">
    <property type="term" value="F:hydrolase activity"/>
    <property type="evidence" value="ECO:0007669"/>
    <property type="project" value="UniProtKB-UniRule"/>
</dbReference>
<evidence type="ECO:0000256" key="1">
    <source>
        <dbReference type="ARBA" id="ARBA00008950"/>
    </source>
</evidence>
<comment type="similarity">
    <text evidence="1 2">Belongs to the metallophosphoesterase superfamily. YfcE family.</text>
</comment>
<accession>A0AAX2J7N8</accession>
<dbReference type="NCBIfam" id="TIGR00040">
    <property type="entry name" value="yfcE"/>
    <property type="match status" value="1"/>
</dbReference>
<dbReference type="InterPro" id="IPR029052">
    <property type="entry name" value="Metallo-depent_PP-like"/>
</dbReference>
<evidence type="ECO:0000256" key="2">
    <source>
        <dbReference type="RuleBase" id="RU362039"/>
    </source>
</evidence>
<evidence type="ECO:0000259" key="3">
    <source>
        <dbReference type="Pfam" id="PF12850"/>
    </source>
</evidence>
<dbReference type="EMBL" id="LS483487">
    <property type="protein sequence ID" value="SQJ00176.1"/>
    <property type="molecule type" value="Genomic_DNA"/>
</dbReference>
<gene>
    <name evidence="4" type="primary">yfcE</name>
    <name evidence="4" type="ORF">NCTC12112_00530</name>
</gene>
<feature type="domain" description="Calcineurin-like phosphoesterase" evidence="3">
    <location>
        <begin position="1"/>
        <end position="160"/>
    </location>
</feature>
<dbReference type="InterPro" id="IPR000979">
    <property type="entry name" value="Phosphodiesterase_MJ0936/Vps29"/>
</dbReference>